<feature type="compositionally biased region" description="Polar residues" evidence="1">
    <location>
        <begin position="69"/>
        <end position="79"/>
    </location>
</feature>
<feature type="region of interest" description="Disordered" evidence="1">
    <location>
        <begin position="67"/>
        <end position="96"/>
    </location>
</feature>
<evidence type="ECO:0000313" key="2">
    <source>
        <dbReference type="EMBL" id="MCI52932.1"/>
    </source>
</evidence>
<reference evidence="2 3" key="1">
    <citation type="journal article" date="2018" name="Front. Plant Sci.">
        <title>Red Clover (Trifolium pratense) and Zigzag Clover (T. medium) - A Picture of Genomic Similarities and Differences.</title>
        <authorList>
            <person name="Dluhosova J."/>
            <person name="Istvanek J."/>
            <person name="Nedelnik J."/>
            <person name="Repkova J."/>
        </authorList>
    </citation>
    <scope>NUCLEOTIDE SEQUENCE [LARGE SCALE GENOMIC DNA]</scope>
    <source>
        <strain evidence="3">cv. 10/8</strain>
        <tissue evidence="2">Leaf</tissue>
    </source>
</reference>
<keyword evidence="3" id="KW-1185">Reference proteome</keyword>
<keyword evidence="2" id="KW-0418">Kinase</keyword>
<protein>
    <submittedName>
        <fullName evidence="2">Serine/threonine protein kinase</fullName>
    </submittedName>
</protein>
<feature type="region of interest" description="Disordered" evidence="1">
    <location>
        <begin position="1"/>
        <end position="22"/>
    </location>
</feature>
<feature type="non-terminal residue" evidence="2">
    <location>
        <position position="1"/>
    </location>
</feature>
<evidence type="ECO:0000256" key="1">
    <source>
        <dbReference type="SAM" id="MobiDB-lite"/>
    </source>
</evidence>
<dbReference type="AlphaFoldDB" id="A0A392SWV5"/>
<comment type="caution">
    <text evidence="2">The sequence shown here is derived from an EMBL/GenBank/DDBJ whole genome shotgun (WGS) entry which is preliminary data.</text>
</comment>
<feature type="non-terminal residue" evidence="2">
    <location>
        <position position="96"/>
    </location>
</feature>
<keyword evidence="2" id="KW-0723">Serine/threonine-protein kinase</keyword>
<sequence length="96" mass="10901">SGHHTHHHFRRRSSISDDDHDFLLSQPETVVKDTAIDRNFDRQISLPRLSSGSSYAGSLFSSDIKEETPLSQVSTITTARQEEDEENKDALAKKYK</sequence>
<evidence type="ECO:0000313" key="3">
    <source>
        <dbReference type="Proteomes" id="UP000265520"/>
    </source>
</evidence>
<dbReference type="Proteomes" id="UP000265520">
    <property type="component" value="Unassembled WGS sequence"/>
</dbReference>
<feature type="compositionally biased region" description="Basic residues" evidence="1">
    <location>
        <begin position="1"/>
        <end position="13"/>
    </location>
</feature>
<accession>A0A392SWV5</accession>
<keyword evidence="2" id="KW-0808">Transferase</keyword>
<proteinExistence type="predicted"/>
<dbReference type="EMBL" id="LXQA010455205">
    <property type="protein sequence ID" value="MCI52932.1"/>
    <property type="molecule type" value="Genomic_DNA"/>
</dbReference>
<organism evidence="2 3">
    <name type="scientific">Trifolium medium</name>
    <dbReference type="NCBI Taxonomy" id="97028"/>
    <lineage>
        <taxon>Eukaryota</taxon>
        <taxon>Viridiplantae</taxon>
        <taxon>Streptophyta</taxon>
        <taxon>Embryophyta</taxon>
        <taxon>Tracheophyta</taxon>
        <taxon>Spermatophyta</taxon>
        <taxon>Magnoliopsida</taxon>
        <taxon>eudicotyledons</taxon>
        <taxon>Gunneridae</taxon>
        <taxon>Pentapetalae</taxon>
        <taxon>rosids</taxon>
        <taxon>fabids</taxon>
        <taxon>Fabales</taxon>
        <taxon>Fabaceae</taxon>
        <taxon>Papilionoideae</taxon>
        <taxon>50 kb inversion clade</taxon>
        <taxon>NPAAA clade</taxon>
        <taxon>Hologalegina</taxon>
        <taxon>IRL clade</taxon>
        <taxon>Trifolieae</taxon>
        <taxon>Trifolium</taxon>
    </lineage>
</organism>
<dbReference type="GO" id="GO:0004674">
    <property type="term" value="F:protein serine/threonine kinase activity"/>
    <property type="evidence" value="ECO:0007669"/>
    <property type="project" value="UniProtKB-KW"/>
</dbReference>
<name>A0A392SWV5_9FABA</name>